<dbReference type="OrthoDB" id="5809669at2759"/>
<accession>A0A090LHE7</accession>
<dbReference type="GeneID" id="36379938"/>
<name>A0A090LHE7_STRRB</name>
<evidence type="ECO:0000313" key="4">
    <source>
        <dbReference type="WBParaSite" id="SRAE_2000223500.1"/>
    </source>
</evidence>
<evidence type="ECO:0000313" key="2">
    <source>
        <dbReference type="EMBL" id="CEF67573.1"/>
    </source>
</evidence>
<proteinExistence type="predicted"/>
<feature type="region of interest" description="Disordered" evidence="1">
    <location>
        <begin position="21"/>
        <end position="41"/>
    </location>
</feature>
<dbReference type="CTD" id="36379938"/>
<feature type="compositionally biased region" description="Low complexity" evidence="1">
    <location>
        <begin position="22"/>
        <end position="33"/>
    </location>
</feature>
<keyword evidence="3" id="KW-1185">Reference proteome</keyword>
<dbReference type="Proteomes" id="UP000035682">
    <property type="component" value="Unplaced"/>
</dbReference>
<feature type="compositionally biased region" description="Basic and acidic residues" evidence="1">
    <location>
        <begin position="102"/>
        <end position="113"/>
    </location>
</feature>
<dbReference type="EMBL" id="LN609529">
    <property type="protein sequence ID" value="CEF67573.1"/>
    <property type="molecule type" value="Genomic_DNA"/>
</dbReference>
<feature type="region of interest" description="Disordered" evidence="1">
    <location>
        <begin position="102"/>
        <end position="158"/>
    </location>
</feature>
<sequence>MSTIKIKRHIIIPWRSISRDQSNNNSNVSITNDNKNDSHLKTSQFSNLSKISADTPPSYSVSENSVGEMVSQKRGVTWPNRPLTGYYSIKEHKKRKAFIQKKTMDQKKVEKKNTNIILGEQKQEKVNSKSSKKNIKCMSSNDNSSSSTKSTSEKEKKVNEEKESMKFYQFCGTKSPEEIEKLVLYCNTYYLFYNNKRENKLEIPYEIPLKAAYFNQKTKKVD</sequence>
<evidence type="ECO:0000313" key="5">
    <source>
        <dbReference type="WormBase" id="SRAE_2000223500"/>
    </source>
</evidence>
<organism evidence="2">
    <name type="scientific">Strongyloides ratti</name>
    <name type="common">Parasitic roundworm</name>
    <dbReference type="NCBI Taxonomy" id="34506"/>
    <lineage>
        <taxon>Eukaryota</taxon>
        <taxon>Metazoa</taxon>
        <taxon>Ecdysozoa</taxon>
        <taxon>Nematoda</taxon>
        <taxon>Chromadorea</taxon>
        <taxon>Rhabditida</taxon>
        <taxon>Tylenchina</taxon>
        <taxon>Panagrolaimomorpha</taxon>
        <taxon>Strongyloidoidea</taxon>
        <taxon>Strongyloididae</taxon>
        <taxon>Strongyloides</taxon>
    </lineage>
</organism>
<reference evidence="4" key="2">
    <citation type="submission" date="2020-12" db="UniProtKB">
        <authorList>
            <consortium name="WormBaseParasite"/>
        </authorList>
    </citation>
    <scope>IDENTIFICATION</scope>
</reference>
<feature type="compositionally biased region" description="Low complexity" evidence="1">
    <location>
        <begin position="136"/>
        <end position="150"/>
    </location>
</feature>
<evidence type="ECO:0000313" key="3">
    <source>
        <dbReference type="Proteomes" id="UP000035682"/>
    </source>
</evidence>
<dbReference type="WBParaSite" id="SRAE_2000223500.1">
    <property type="protein sequence ID" value="SRAE_2000223500.1"/>
    <property type="gene ID" value="WBGene00262444"/>
</dbReference>
<dbReference type="RefSeq" id="XP_024506773.1">
    <property type="nucleotide sequence ID" value="XM_024653281.1"/>
</dbReference>
<evidence type="ECO:0000256" key="1">
    <source>
        <dbReference type="SAM" id="MobiDB-lite"/>
    </source>
</evidence>
<dbReference type="AlphaFoldDB" id="A0A090LHE7"/>
<reference evidence="2 3" key="1">
    <citation type="submission" date="2014-09" db="EMBL/GenBank/DDBJ databases">
        <authorList>
            <person name="Martin A.A."/>
        </authorList>
    </citation>
    <scope>NUCLEOTIDE SEQUENCE</scope>
    <source>
        <strain evidence="3">ED321</strain>
        <strain evidence="2">ED321 Heterogonic</strain>
    </source>
</reference>
<protein>
    <submittedName>
        <fullName evidence="2 4">Uncharacterized protein</fullName>
    </submittedName>
</protein>
<gene>
    <name evidence="2 4 5" type="ORF">SRAE_2000223500</name>
</gene>
<dbReference type="WormBase" id="SRAE_2000223500">
    <property type="protein sequence ID" value="SRP06603"/>
    <property type="gene ID" value="WBGene00262444"/>
</dbReference>